<name>A0A0N4XSJ0_NIPBR</name>
<reference evidence="3" key="1">
    <citation type="submission" date="2017-02" db="UniProtKB">
        <authorList>
            <consortium name="WormBaseParasite"/>
        </authorList>
    </citation>
    <scope>IDENTIFICATION</scope>
</reference>
<dbReference type="EMBL" id="UYSL01013477">
    <property type="protein sequence ID" value="VDL69082.1"/>
    <property type="molecule type" value="Genomic_DNA"/>
</dbReference>
<proteinExistence type="predicted"/>
<dbReference type="Proteomes" id="UP000271162">
    <property type="component" value="Unassembled WGS sequence"/>
</dbReference>
<evidence type="ECO:0000313" key="1">
    <source>
        <dbReference type="EMBL" id="VDL69082.1"/>
    </source>
</evidence>
<protein>
    <submittedName>
        <fullName evidence="1 3">Uncharacterized protein</fullName>
    </submittedName>
</protein>
<evidence type="ECO:0000313" key="3">
    <source>
        <dbReference type="WBParaSite" id="NBR_0000549201-mRNA-1"/>
    </source>
</evidence>
<dbReference type="AlphaFoldDB" id="A0A0N4XSJ0"/>
<sequence length="87" mass="9630">MECSCQHYLSLAIQWGTYGGKRDALKNGGKMLVRSGDRTRDIDHGTLLPPYCATEARIPVTLDPSETRTHDLQIMQPVESEGSLNPT</sequence>
<dbReference type="WBParaSite" id="NBR_0000549201-mRNA-1">
    <property type="protein sequence ID" value="NBR_0000549201-mRNA-1"/>
    <property type="gene ID" value="NBR_0000549201"/>
</dbReference>
<evidence type="ECO:0000313" key="2">
    <source>
        <dbReference type="Proteomes" id="UP000271162"/>
    </source>
</evidence>
<accession>A0A0N4XSJ0</accession>
<gene>
    <name evidence="1" type="ORF">NBR_LOCUS5493</name>
</gene>
<keyword evidence="2" id="KW-1185">Reference proteome</keyword>
<reference evidence="1 2" key="2">
    <citation type="submission" date="2018-11" db="EMBL/GenBank/DDBJ databases">
        <authorList>
            <consortium name="Pathogen Informatics"/>
        </authorList>
    </citation>
    <scope>NUCLEOTIDE SEQUENCE [LARGE SCALE GENOMIC DNA]</scope>
</reference>
<organism evidence="3">
    <name type="scientific">Nippostrongylus brasiliensis</name>
    <name type="common">Rat hookworm</name>
    <dbReference type="NCBI Taxonomy" id="27835"/>
    <lineage>
        <taxon>Eukaryota</taxon>
        <taxon>Metazoa</taxon>
        <taxon>Ecdysozoa</taxon>
        <taxon>Nematoda</taxon>
        <taxon>Chromadorea</taxon>
        <taxon>Rhabditida</taxon>
        <taxon>Rhabditina</taxon>
        <taxon>Rhabditomorpha</taxon>
        <taxon>Strongyloidea</taxon>
        <taxon>Heligmosomidae</taxon>
        <taxon>Nippostrongylus</taxon>
    </lineage>
</organism>